<organism evidence="1 2">
    <name type="scientific">Perkinsus chesapeaki</name>
    <name type="common">Clam parasite</name>
    <name type="synonym">Perkinsus andrewsi</name>
    <dbReference type="NCBI Taxonomy" id="330153"/>
    <lineage>
        <taxon>Eukaryota</taxon>
        <taxon>Sar</taxon>
        <taxon>Alveolata</taxon>
        <taxon>Perkinsozoa</taxon>
        <taxon>Perkinsea</taxon>
        <taxon>Perkinsida</taxon>
        <taxon>Perkinsidae</taxon>
        <taxon>Perkinsus</taxon>
    </lineage>
</organism>
<name>A0A7J6L436_PERCH</name>
<evidence type="ECO:0000313" key="1">
    <source>
        <dbReference type="EMBL" id="KAF4654007.1"/>
    </source>
</evidence>
<proteinExistence type="predicted"/>
<keyword evidence="2" id="KW-1185">Reference proteome</keyword>
<evidence type="ECO:0000313" key="2">
    <source>
        <dbReference type="Proteomes" id="UP000591131"/>
    </source>
</evidence>
<accession>A0A7J6L436</accession>
<dbReference type="EMBL" id="JAAPAO010000769">
    <property type="protein sequence ID" value="KAF4654007.1"/>
    <property type="molecule type" value="Genomic_DNA"/>
</dbReference>
<gene>
    <name evidence="1" type="ORF">FOL47_010180</name>
</gene>
<sequence>MGSDQSTLEPLAPVASLLAGISCKKLRAIFAEFEEVRGRCSACFSDEDFAVFFGTSAPAAFQLFQKTGKADFYEIHAALSLLSSTASLKSKVESAVVVGDFRGDGRYSFEDACFTIECCLDGLARATGKREFTMKLMNQISTELSMELFHFYDLDHRDQTDLITHSQFVRFLLYDGIVRKYLARTGDIHEQPPVIGESAAEDLPVRDKAYKFLEHFADICDAKTVSEIGMHMSTMR</sequence>
<reference evidence="1 2" key="1">
    <citation type="submission" date="2020-04" db="EMBL/GenBank/DDBJ databases">
        <title>Perkinsus chesapeaki whole genome sequence.</title>
        <authorList>
            <person name="Bogema D.R."/>
        </authorList>
    </citation>
    <scope>NUCLEOTIDE SEQUENCE [LARGE SCALE GENOMIC DNA]</scope>
    <source>
        <strain evidence="1">ATCC PRA-425</strain>
    </source>
</reference>
<dbReference type="Proteomes" id="UP000591131">
    <property type="component" value="Unassembled WGS sequence"/>
</dbReference>
<dbReference type="AlphaFoldDB" id="A0A7J6L436"/>
<protein>
    <submittedName>
        <fullName evidence="1">Uncharacterized protein</fullName>
    </submittedName>
</protein>
<comment type="caution">
    <text evidence="1">The sequence shown here is derived from an EMBL/GenBank/DDBJ whole genome shotgun (WGS) entry which is preliminary data.</text>
</comment>
<dbReference type="Gene3D" id="1.10.238.10">
    <property type="entry name" value="EF-hand"/>
    <property type="match status" value="1"/>
</dbReference>